<keyword evidence="2" id="KW-1185">Reference proteome</keyword>
<dbReference type="EMBL" id="AQGV01000015">
    <property type="protein sequence ID" value="MBE0370335.1"/>
    <property type="molecule type" value="Genomic_DNA"/>
</dbReference>
<protein>
    <submittedName>
        <fullName evidence="1">Uncharacterized protein</fullName>
    </submittedName>
</protein>
<reference evidence="1 2" key="1">
    <citation type="submission" date="2015-03" db="EMBL/GenBank/DDBJ databases">
        <title>Genome sequence of Pseudoalteromonas aurantia.</title>
        <authorList>
            <person name="Xie B.-B."/>
            <person name="Rong J.-C."/>
            <person name="Qin Q.-L."/>
            <person name="Zhang Y.-Z."/>
        </authorList>
    </citation>
    <scope>NUCLEOTIDE SEQUENCE [LARGE SCALE GENOMIC DNA]</scope>
    <source>
        <strain evidence="1 2">208</strain>
    </source>
</reference>
<evidence type="ECO:0000313" key="2">
    <source>
        <dbReference type="Proteomes" id="UP000615755"/>
    </source>
</evidence>
<sequence length="157" mass="17946">MADYISTFNHVFTKSEVEVDIFNVDINTLGCWQTLQQAGFEPAELLTIFRQQYCVEIWQQIKGECIRDQFVADLLFKAAVRGYLENLLLRLQNAYSLPCNGMLCNSTLYILNHGKSCGLDEWLVWSIVYLDSIQSAAVESNFVSGNHYCGDIFSTRH</sequence>
<name>A0ABR9EH53_9GAMM</name>
<dbReference type="RefSeq" id="WP_192509463.1">
    <property type="nucleotide sequence ID" value="NZ_AQGV01000015.1"/>
</dbReference>
<proteinExistence type="predicted"/>
<dbReference type="Proteomes" id="UP000615755">
    <property type="component" value="Unassembled WGS sequence"/>
</dbReference>
<organism evidence="1 2">
    <name type="scientific">Pseudoalteromonas aurantia 208</name>
    <dbReference type="NCBI Taxonomy" id="1314867"/>
    <lineage>
        <taxon>Bacteria</taxon>
        <taxon>Pseudomonadati</taxon>
        <taxon>Pseudomonadota</taxon>
        <taxon>Gammaproteobacteria</taxon>
        <taxon>Alteromonadales</taxon>
        <taxon>Pseudoalteromonadaceae</taxon>
        <taxon>Pseudoalteromonas</taxon>
    </lineage>
</organism>
<comment type="caution">
    <text evidence="1">The sequence shown here is derived from an EMBL/GenBank/DDBJ whole genome shotgun (WGS) entry which is preliminary data.</text>
</comment>
<gene>
    <name evidence="1" type="ORF">PAUR_b0339</name>
</gene>
<evidence type="ECO:0000313" key="1">
    <source>
        <dbReference type="EMBL" id="MBE0370335.1"/>
    </source>
</evidence>
<accession>A0ABR9EH53</accession>